<dbReference type="AlphaFoldDB" id="A0A2P2N7T1"/>
<evidence type="ECO:0000313" key="1">
    <source>
        <dbReference type="EMBL" id="MBX38510.1"/>
    </source>
</evidence>
<reference evidence="1" key="1">
    <citation type="submission" date="2018-02" db="EMBL/GenBank/DDBJ databases">
        <title>Rhizophora mucronata_Transcriptome.</title>
        <authorList>
            <person name="Meera S.P."/>
            <person name="Sreeshan A."/>
            <person name="Augustine A."/>
        </authorList>
    </citation>
    <scope>NUCLEOTIDE SEQUENCE</scope>
    <source>
        <tissue evidence="1">Leaf</tissue>
    </source>
</reference>
<organism evidence="1">
    <name type="scientific">Rhizophora mucronata</name>
    <name type="common">Asiatic mangrove</name>
    <dbReference type="NCBI Taxonomy" id="61149"/>
    <lineage>
        <taxon>Eukaryota</taxon>
        <taxon>Viridiplantae</taxon>
        <taxon>Streptophyta</taxon>
        <taxon>Embryophyta</taxon>
        <taxon>Tracheophyta</taxon>
        <taxon>Spermatophyta</taxon>
        <taxon>Magnoliopsida</taxon>
        <taxon>eudicotyledons</taxon>
        <taxon>Gunneridae</taxon>
        <taxon>Pentapetalae</taxon>
        <taxon>rosids</taxon>
        <taxon>fabids</taxon>
        <taxon>Malpighiales</taxon>
        <taxon>Rhizophoraceae</taxon>
        <taxon>Rhizophora</taxon>
    </lineage>
</organism>
<protein>
    <submittedName>
        <fullName evidence="1">Uncharacterized protein</fullName>
    </submittedName>
</protein>
<name>A0A2P2N7T1_RHIMU</name>
<accession>A0A2P2N7T1</accession>
<dbReference type="EMBL" id="GGEC01058026">
    <property type="protein sequence ID" value="MBX38510.1"/>
    <property type="molecule type" value="Transcribed_RNA"/>
</dbReference>
<proteinExistence type="predicted"/>
<sequence length="36" mass="4286">MITCFKVNKIILLSMPCNWGLIHQHNHPQCQCSYKR</sequence>